<organism evidence="7 8">
    <name type="scientific">Dictyostelium purpureum</name>
    <name type="common">Slime mold</name>
    <dbReference type="NCBI Taxonomy" id="5786"/>
    <lineage>
        <taxon>Eukaryota</taxon>
        <taxon>Amoebozoa</taxon>
        <taxon>Evosea</taxon>
        <taxon>Eumycetozoa</taxon>
        <taxon>Dictyostelia</taxon>
        <taxon>Dictyosteliales</taxon>
        <taxon>Dictyosteliaceae</taxon>
        <taxon>Dictyostelium</taxon>
    </lineage>
</organism>
<dbReference type="EMBL" id="GL871032">
    <property type="protein sequence ID" value="EGC36273.1"/>
    <property type="molecule type" value="Genomic_DNA"/>
</dbReference>
<dbReference type="OrthoDB" id="19179at2759"/>
<dbReference type="VEuPathDB" id="AmoebaDB:DICPUDRAFT_78060"/>
<dbReference type="InParanoid" id="F0ZIF5"/>
<dbReference type="AlphaFoldDB" id="F0ZIF5"/>
<gene>
    <name evidence="7" type="ORF">DICPUDRAFT_78060</name>
</gene>
<dbReference type="GO" id="GO:0005262">
    <property type="term" value="F:calcium channel activity"/>
    <property type="evidence" value="ECO:0000318"/>
    <property type="project" value="GO_Central"/>
</dbReference>
<dbReference type="InterPro" id="IPR006214">
    <property type="entry name" value="Bax_inhibitor_1-related"/>
</dbReference>
<feature type="transmembrane region" description="Helical" evidence="6">
    <location>
        <begin position="181"/>
        <end position="197"/>
    </location>
</feature>
<feature type="transmembrane region" description="Helical" evidence="6">
    <location>
        <begin position="148"/>
        <end position="169"/>
    </location>
</feature>
<keyword evidence="3 6" id="KW-0812">Transmembrane</keyword>
<evidence type="ECO:0000313" key="7">
    <source>
        <dbReference type="EMBL" id="EGC36273.1"/>
    </source>
</evidence>
<keyword evidence="8" id="KW-1185">Reference proteome</keyword>
<reference evidence="8" key="1">
    <citation type="journal article" date="2011" name="Genome Biol.">
        <title>Comparative genomics of the social amoebae Dictyostelium discoideum and Dictyostelium purpureum.</title>
        <authorList>
            <consortium name="US DOE Joint Genome Institute (JGI-PGF)"/>
            <person name="Sucgang R."/>
            <person name="Kuo A."/>
            <person name="Tian X."/>
            <person name="Salerno W."/>
            <person name="Parikh A."/>
            <person name="Feasley C.L."/>
            <person name="Dalin E."/>
            <person name="Tu H."/>
            <person name="Huang E."/>
            <person name="Barry K."/>
            <person name="Lindquist E."/>
            <person name="Shapiro H."/>
            <person name="Bruce D."/>
            <person name="Schmutz J."/>
            <person name="Salamov A."/>
            <person name="Fey P."/>
            <person name="Gaudet P."/>
            <person name="Anjard C."/>
            <person name="Babu M.M."/>
            <person name="Basu S."/>
            <person name="Bushmanova Y."/>
            <person name="van der Wel H."/>
            <person name="Katoh-Kurasawa M."/>
            <person name="Dinh C."/>
            <person name="Coutinho P.M."/>
            <person name="Saito T."/>
            <person name="Elias M."/>
            <person name="Schaap P."/>
            <person name="Kay R.R."/>
            <person name="Henrissat B."/>
            <person name="Eichinger L."/>
            <person name="Rivero F."/>
            <person name="Putnam N.H."/>
            <person name="West C.M."/>
            <person name="Loomis W.F."/>
            <person name="Chisholm R.L."/>
            <person name="Shaulsky G."/>
            <person name="Strassmann J.E."/>
            <person name="Queller D.C."/>
            <person name="Kuspa A."/>
            <person name="Grigoriev I.V."/>
        </authorList>
    </citation>
    <scope>NUCLEOTIDE SEQUENCE [LARGE SCALE GENOMIC DNA]</scope>
    <source>
        <strain evidence="8">QSDP1</strain>
    </source>
</reference>
<protein>
    <recommendedName>
        <fullName evidence="9">Bax inhibitor 1</fullName>
    </recommendedName>
</protein>
<comment type="similarity">
    <text evidence="2 6">Belongs to the BI1 family.</text>
</comment>
<evidence type="ECO:0000313" key="8">
    <source>
        <dbReference type="Proteomes" id="UP000001064"/>
    </source>
</evidence>
<dbReference type="RefSeq" id="XP_003287219.1">
    <property type="nucleotide sequence ID" value="XM_003287171.1"/>
</dbReference>
<keyword evidence="5 6" id="KW-0472">Membrane</keyword>
<feature type="transmembrane region" description="Helical" evidence="6">
    <location>
        <begin position="65"/>
        <end position="82"/>
    </location>
</feature>
<dbReference type="Pfam" id="PF01027">
    <property type="entry name" value="Bax1-I"/>
    <property type="match status" value="1"/>
</dbReference>
<dbReference type="PANTHER" id="PTHR23291">
    <property type="entry name" value="BAX INHIBITOR-RELATED"/>
    <property type="match status" value="1"/>
</dbReference>
<dbReference type="eggNOG" id="KOG1629">
    <property type="taxonomic scope" value="Eukaryota"/>
</dbReference>
<name>F0ZIF5_DICPU</name>
<dbReference type="OMA" id="SRDFIMH"/>
<comment type="subcellular location">
    <subcellularLocation>
        <location evidence="1">Membrane</location>
        <topology evidence="1">Multi-pass membrane protein</topology>
    </subcellularLocation>
</comment>
<sequence length="251" mass="28502">MSTSAYRNFRGNPLPFDEQINVLFQFKNLSNETKQVLSKVYSTLAMCLVIASIGVFTAINIYRPNFFLTFLVNIGAVLFFIYTPKHETNKRFGILSVISFVTGISLSDMISFYIQVNPSIVLSAFLLTSGIFTSFSVFSLLNKGNNRMFLFLASTISSLGLGIFILSLYRLFGGRSESLDQLLMLGVLASSVLFVIYDTQMIVYRIEKNGNKDFIHHALVLFLDFVDLFRIILTTLAKKEQNRNDNKNKRR</sequence>
<dbReference type="FunCoup" id="F0ZIF5">
    <property type="interactions" value="67"/>
</dbReference>
<dbReference type="KEGG" id="dpp:DICPUDRAFT_78060"/>
<keyword evidence="4 6" id="KW-1133">Transmembrane helix</keyword>
<evidence type="ECO:0000256" key="5">
    <source>
        <dbReference type="ARBA" id="ARBA00023136"/>
    </source>
</evidence>
<feature type="transmembrane region" description="Helical" evidence="6">
    <location>
        <begin position="120"/>
        <end position="141"/>
    </location>
</feature>
<dbReference type="GO" id="GO:0016020">
    <property type="term" value="C:membrane"/>
    <property type="evidence" value="ECO:0000318"/>
    <property type="project" value="GO_Central"/>
</dbReference>
<feature type="transmembrane region" description="Helical" evidence="6">
    <location>
        <begin position="40"/>
        <end position="59"/>
    </location>
</feature>
<evidence type="ECO:0000256" key="1">
    <source>
        <dbReference type="ARBA" id="ARBA00004141"/>
    </source>
</evidence>
<dbReference type="PANTHER" id="PTHR23291:SF32">
    <property type="entry name" value="BAX INHIBITOR 1"/>
    <property type="match status" value="1"/>
</dbReference>
<evidence type="ECO:0000256" key="3">
    <source>
        <dbReference type="ARBA" id="ARBA00022692"/>
    </source>
</evidence>
<feature type="transmembrane region" description="Helical" evidence="6">
    <location>
        <begin position="94"/>
        <end position="114"/>
    </location>
</feature>
<evidence type="ECO:0000256" key="4">
    <source>
        <dbReference type="ARBA" id="ARBA00022989"/>
    </source>
</evidence>
<evidence type="ECO:0000256" key="6">
    <source>
        <dbReference type="RuleBase" id="RU004379"/>
    </source>
</evidence>
<evidence type="ECO:0000256" key="2">
    <source>
        <dbReference type="ARBA" id="ARBA00010350"/>
    </source>
</evidence>
<evidence type="ECO:0008006" key="9">
    <source>
        <dbReference type="Google" id="ProtNLM"/>
    </source>
</evidence>
<proteinExistence type="inferred from homology"/>
<dbReference type="GeneID" id="10500917"/>
<dbReference type="Proteomes" id="UP000001064">
    <property type="component" value="Unassembled WGS sequence"/>
</dbReference>
<accession>F0ZIF5</accession>